<comment type="caution">
    <text evidence="1">The sequence shown here is derived from an EMBL/GenBank/DDBJ whole genome shotgun (WGS) entry which is preliminary data.</text>
</comment>
<dbReference type="AlphaFoldDB" id="A0A5B7FTX6"/>
<name>A0A5B7FTX6_PORTR</name>
<protein>
    <submittedName>
        <fullName evidence="1">Uncharacterized protein</fullName>
    </submittedName>
</protein>
<proteinExistence type="predicted"/>
<keyword evidence="2" id="KW-1185">Reference proteome</keyword>
<dbReference type="EMBL" id="VSRR010009809">
    <property type="protein sequence ID" value="MPC50921.1"/>
    <property type="molecule type" value="Genomic_DNA"/>
</dbReference>
<evidence type="ECO:0000313" key="1">
    <source>
        <dbReference type="EMBL" id="MPC50921.1"/>
    </source>
</evidence>
<organism evidence="1 2">
    <name type="scientific">Portunus trituberculatus</name>
    <name type="common">Swimming crab</name>
    <name type="synonym">Neptunus trituberculatus</name>
    <dbReference type="NCBI Taxonomy" id="210409"/>
    <lineage>
        <taxon>Eukaryota</taxon>
        <taxon>Metazoa</taxon>
        <taxon>Ecdysozoa</taxon>
        <taxon>Arthropoda</taxon>
        <taxon>Crustacea</taxon>
        <taxon>Multicrustacea</taxon>
        <taxon>Malacostraca</taxon>
        <taxon>Eumalacostraca</taxon>
        <taxon>Eucarida</taxon>
        <taxon>Decapoda</taxon>
        <taxon>Pleocyemata</taxon>
        <taxon>Brachyura</taxon>
        <taxon>Eubrachyura</taxon>
        <taxon>Portunoidea</taxon>
        <taxon>Portunidae</taxon>
        <taxon>Portuninae</taxon>
        <taxon>Portunus</taxon>
    </lineage>
</organism>
<reference evidence="1 2" key="1">
    <citation type="submission" date="2019-05" db="EMBL/GenBank/DDBJ databases">
        <title>Another draft genome of Portunus trituberculatus and its Hox gene families provides insights of decapod evolution.</title>
        <authorList>
            <person name="Jeong J.-H."/>
            <person name="Song I."/>
            <person name="Kim S."/>
            <person name="Choi T."/>
            <person name="Kim D."/>
            <person name="Ryu S."/>
            <person name="Kim W."/>
        </authorList>
    </citation>
    <scope>NUCLEOTIDE SEQUENCE [LARGE SCALE GENOMIC DNA]</scope>
    <source>
        <tissue evidence="1">Muscle</tissue>
    </source>
</reference>
<gene>
    <name evidence="1" type="ORF">E2C01_044754</name>
</gene>
<sequence>MHLLAACILPTHLIDLEDQLFKAIHMALHNASKDMTYIIANLWAWRREAHRGRLRPSFS</sequence>
<dbReference type="Proteomes" id="UP000324222">
    <property type="component" value="Unassembled WGS sequence"/>
</dbReference>
<evidence type="ECO:0000313" key="2">
    <source>
        <dbReference type="Proteomes" id="UP000324222"/>
    </source>
</evidence>
<accession>A0A5B7FTX6</accession>